<evidence type="ECO:0000313" key="1">
    <source>
        <dbReference type="EMBL" id="GBF35129.1"/>
    </source>
</evidence>
<accession>A0A2L2XFK6</accession>
<reference evidence="2" key="1">
    <citation type="submission" date="2018-02" db="EMBL/GenBank/DDBJ databases">
        <title>Genome sequence of Desulfocucumis palustris strain NAW-5.</title>
        <authorList>
            <person name="Watanabe M."/>
            <person name="Kojima H."/>
            <person name="Fukui M."/>
        </authorList>
    </citation>
    <scope>NUCLEOTIDE SEQUENCE [LARGE SCALE GENOMIC DNA]</scope>
    <source>
        <strain evidence="2">NAW-5</strain>
    </source>
</reference>
<dbReference type="AlphaFoldDB" id="A0A2L2XFK6"/>
<proteinExistence type="predicted"/>
<name>A0A2L2XFK6_9FIRM</name>
<gene>
    <name evidence="1" type="ORF">DCCM_4252</name>
</gene>
<dbReference type="Proteomes" id="UP000239549">
    <property type="component" value="Unassembled WGS sequence"/>
</dbReference>
<organism evidence="1 2">
    <name type="scientific">Desulfocucumis palustris</name>
    <dbReference type="NCBI Taxonomy" id="1898651"/>
    <lineage>
        <taxon>Bacteria</taxon>
        <taxon>Bacillati</taxon>
        <taxon>Bacillota</taxon>
        <taxon>Clostridia</taxon>
        <taxon>Eubacteriales</taxon>
        <taxon>Desulfocucumaceae</taxon>
        <taxon>Desulfocucumis</taxon>
    </lineage>
</organism>
<sequence>MWSAGMSNAMRGTRFPQQKVVLPGREKMPGGRKIFCNDVFADMWGDKR</sequence>
<protein>
    <submittedName>
        <fullName evidence="1">Uncharacterized protein</fullName>
    </submittedName>
</protein>
<comment type="caution">
    <text evidence="1">The sequence shown here is derived from an EMBL/GenBank/DDBJ whole genome shotgun (WGS) entry which is preliminary data.</text>
</comment>
<dbReference type="EMBL" id="BFAV01000157">
    <property type="protein sequence ID" value="GBF35129.1"/>
    <property type="molecule type" value="Genomic_DNA"/>
</dbReference>
<evidence type="ECO:0000313" key="2">
    <source>
        <dbReference type="Proteomes" id="UP000239549"/>
    </source>
</evidence>
<keyword evidence="2" id="KW-1185">Reference proteome</keyword>